<dbReference type="InterPro" id="IPR006311">
    <property type="entry name" value="TAT_signal"/>
</dbReference>
<protein>
    <submittedName>
        <fullName evidence="2">ABC transporter substrate-binding protein</fullName>
    </submittedName>
</protein>
<dbReference type="Gene3D" id="3.40.50.1980">
    <property type="entry name" value="Nitrogenase molybdenum iron protein domain"/>
    <property type="match status" value="2"/>
</dbReference>
<evidence type="ECO:0000259" key="1">
    <source>
        <dbReference type="PROSITE" id="PS50983"/>
    </source>
</evidence>
<dbReference type="SUPFAM" id="SSF53807">
    <property type="entry name" value="Helical backbone' metal receptor"/>
    <property type="match status" value="1"/>
</dbReference>
<dbReference type="AlphaFoldDB" id="A0A6L3T017"/>
<organism evidence="2 3">
    <name type="scientific">Methylobacterium soli</name>
    <dbReference type="NCBI Taxonomy" id="553447"/>
    <lineage>
        <taxon>Bacteria</taxon>
        <taxon>Pseudomonadati</taxon>
        <taxon>Pseudomonadota</taxon>
        <taxon>Alphaproteobacteria</taxon>
        <taxon>Hyphomicrobiales</taxon>
        <taxon>Methylobacteriaceae</taxon>
        <taxon>Methylobacterium</taxon>
    </lineage>
</organism>
<feature type="domain" description="Fe/B12 periplasmic-binding" evidence="1">
    <location>
        <begin position="37"/>
        <end position="293"/>
    </location>
</feature>
<evidence type="ECO:0000313" key="3">
    <source>
        <dbReference type="Proteomes" id="UP000474159"/>
    </source>
</evidence>
<dbReference type="Pfam" id="PF01497">
    <property type="entry name" value="Peripla_BP_2"/>
    <property type="match status" value="1"/>
</dbReference>
<dbReference type="InterPro" id="IPR050902">
    <property type="entry name" value="ABC_Transporter_SBP"/>
</dbReference>
<dbReference type="OrthoDB" id="9797736at2"/>
<dbReference type="EMBL" id="VZZK01000007">
    <property type="protein sequence ID" value="KAB1079809.1"/>
    <property type="molecule type" value="Genomic_DNA"/>
</dbReference>
<dbReference type="PANTHER" id="PTHR30535:SF4">
    <property type="entry name" value="HEMIN-BINDING PERIPLASMIC PROTEIN HMUT"/>
    <property type="match status" value="1"/>
</dbReference>
<accession>A0A6L3T017</accession>
<proteinExistence type="predicted"/>
<dbReference type="RefSeq" id="WP_150999505.1">
    <property type="nucleotide sequence ID" value="NZ_VZZK01000007.1"/>
</dbReference>
<dbReference type="PROSITE" id="PS50983">
    <property type="entry name" value="FE_B12_PBP"/>
    <property type="match status" value="1"/>
</dbReference>
<gene>
    <name evidence="2" type="ORF">F6X53_08555</name>
</gene>
<dbReference type="Proteomes" id="UP000474159">
    <property type="component" value="Unassembled WGS sequence"/>
</dbReference>
<dbReference type="InterPro" id="IPR002491">
    <property type="entry name" value="ABC_transptr_periplasmic_BD"/>
</dbReference>
<evidence type="ECO:0000313" key="2">
    <source>
        <dbReference type="EMBL" id="KAB1079809.1"/>
    </source>
</evidence>
<dbReference type="PANTHER" id="PTHR30535">
    <property type="entry name" value="VITAMIN B12-BINDING PROTEIN"/>
    <property type="match status" value="1"/>
</dbReference>
<comment type="caution">
    <text evidence="2">The sequence shown here is derived from an EMBL/GenBank/DDBJ whole genome shotgun (WGS) entry which is preliminary data.</text>
</comment>
<reference evidence="2 3" key="1">
    <citation type="submission" date="2019-09" db="EMBL/GenBank/DDBJ databases">
        <title>YIM 48816 draft genome.</title>
        <authorList>
            <person name="Jiang L."/>
        </authorList>
    </citation>
    <scope>NUCLEOTIDE SEQUENCE [LARGE SCALE GENOMIC DNA]</scope>
    <source>
        <strain evidence="2 3">YIM 48816</strain>
    </source>
</reference>
<sequence length="296" mass="30191">MTNEPASLRWTRRAVLAGLGGIAALPRAARAAGSPARIASLGGAVTEILYRLGAADRIVAVDTTSIYPAEALREKPNVGYLRALSAEGLLSAGPDLVIAAEGAGPPDVLALVREAGVPVTLVKEPPTPEGVLDKIVTVGRLAGLDRQAAELAEAVGAQFAGLSRQRARITRPMKALVVLSLANGRVLVGGRTSTADGILALAGVDNAAAGIEGFKPITDEAILAAAPDAVVLMRNGAEAPSPEATFAPGTALGQTPAAARHALVTMDGLYLLGFGPRTPDAARDLMRAIYPDLLRG</sequence>
<name>A0A6L3T017_9HYPH</name>
<dbReference type="PROSITE" id="PS51318">
    <property type="entry name" value="TAT"/>
    <property type="match status" value="1"/>
</dbReference>
<keyword evidence="3" id="KW-1185">Reference proteome</keyword>